<reference evidence="2 3" key="1">
    <citation type="submission" date="2020-07" db="EMBL/GenBank/DDBJ databases">
        <title>Sequencing the genomes of 1000 actinobacteria strains.</title>
        <authorList>
            <person name="Klenk H.-P."/>
        </authorList>
    </citation>
    <scope>NUCLEOTIDE SEQUENCE [LARGE SCALE GENOMIC DNA]</scope>
    <source>
        <strain evidence="2 3">DSM 44442</strain>
    </source>
</reference>
<gene>
    <name evidence="2" type="ORF">HNR10_002031</name>
</gene>
<sequence length="133" mass="14056">MRLRNRRFLLLSSMAVSGAGASAALVALGLLDLWTAVQLLLLAAVCGSVALLALLVRRNSVQVRLLRRGFDRHLKEIAEIAGENRAELFGRADELTDRLDAVAESVAGLRADLAERDGVGMVGGAAVHARAAS</sequence>
<keyword evidence="1" id="KW-0472">Membrane</keyword>
<evidence type="ECO:0000313" key="2">
    <source>
        <dbReference type="EMBL" id="NYJ34150.1"/>
    </source>
</evidence>
<dbReference type="Proteomes" id="UP000572051">
    <property type="component" value="Unassembled WGS sequence"/>
</dbReference>
<keyword evidence="3" id="KW-1185">Reference proteome</keyword>
<protein>
    <submittedName>
        <fullName evidence="2">Uncharacterized protein</fullName>
    </submittedName>
</protein>
<comment type="caution">
    <text evidence="2">The sequence shown here is derived from an EMBL/GenBank/DDBJ whole genome shotgun (WGS) entry which is preliminary data.</text>
</comment>
<dbReference type="EMBL" id="JACCFS010000001">
    <property type="protein sequence ID" value="NYJ34150.1"/>
    <property type="molecule type" value="Genomic_DNA"/>
</dbReference>
<organism evidence="2 3">
    <name type="scientific">Nocardiopsis aegyptia</name>
    <dbReference type="NCBI Taxonomy" id="220378"/>
    <lineage>
        <taxon>Bacteria</taxon>
        <taxon>Bacillati</taxon>
        <taxon>Actinomycetota</taxon>
        <taxon>Actinomycetes</taxon>
        <taxon>Streptosporangiales</taxon>
        <taxon>Nocardiopsidaceae</taxon>
        <taxon>Nocardiopsis</taxon>
    </lineage>
</organism>
<dbReference type="RefSeq" id="WP_312889197.1">
    <property type="nucleotide sequence ID" value="NZ_JACCFS010000001.1"/>
</dbReference>
<name>A0A7Z0EMY3_9ACTN</name>
<proteinExistence type="predicted"/>
<feature type="transmembrane region" description="Helical" evidence="1">
    <location>
        <begin position="33"/>
        <end position="56"/>
    </location>
</feature>
<accession>A0A7Z0EMY3</accession>
<evidence type="ECO:0000313" key="3">
    <source>
        <dbReference type="Proteomes" id="UP000572051"/>
    </source>
</evidence>
<dbReference type="AlphaFoldDB" id="A0A7Z0EMY3"/>
<keyword evidence="1" id="KW-1133">Transmembrane helix</keyword>
<keyword evidence="1" id="KW-0812">Transmembrane</keyword>
<evidence type="ECO:0000256" key="1">
    <source>
        <dbReference type="SAM" id="Phobius"/>
    </source>
</evidence>